<feature type="transmembrane region" description="Helical" evidence="7">
    <location>
        <begin position="306"/>
        <end position="324"/>
    </location>
</feature>
<gene>
    <name evidence="8" type="ORF">METZ01_LOCUS123696</name>
</gene>
<dbReference type="PANTHER" id="PTHR43266:SF2">
    <property type="entry name" value="MAJOR FACILITATOR SUPERFAMILY (MFS) PROFILE DOMAIN-CONTAINING PROTEIN"/>
    <property type="match status" value="1"/>
</dbReference>
<feature type="transmembrane region" description="Helical" evidence="7">
    <location>
        <begin position="94"/>
        <end position="120"/>
    </location>
</feature>
<dbReference type="InterPro" id="IPR011701">
    <property type="entry name" value="MFS"/>
</dbReference>
<dbReference type="EMBL" id="UINC01017159">
    <property type="protein sequence ID" value="SVA70842.1"/>
    <property type="molecule type" value="Genomic_DNA"/>
</dbReference>
<reference evidence="8" key="1">
    <citation type="submission" date="2018-05" db="EMBL/GenBank/DDBJ databases">
        <authorList>
            <person name="Lanie J.A."/>
            <person name="Ng W.-L."/>
            <person name="Kazmierczak K.M."/>
            <person name="Andrzejewski T.M."/>
            <person name="Davidsen T.M."/>
            <person name="Wayne K.J."/>
            <person name="Tettelin H."/>
            <person name="Glass J.I."/>
            <person name="Rusch D."/>
            <person name="Podicherti R."/>
            <person name="Tsui H.-C.T."/>
            <person name="Winkler M.E."/>
        </authorList>
    </citation>
    <scope>NUCLEOTIDE SEQUENCE</scope>
</reference>
<dbReference type="SUPFAM" id="SSF103473">
    <property type="entry name" value="MFS general substrate transporter"/>
    <property type="match status" value="1"/>
</dbReference>
<dbReference type="Gene3D" id="1.20.1250.20">
    <property type="entry name" value="MFS general substrate transporter like domains"/>
    <property type="match status" value="2"/>
</dbReference>
<keyword evidence="3" id="KW-1003">Cell membrane</keyword>
<keyword evidence="5 7" id="KW-1133">Transmembrane helix</keyword>
<dbReference type="Pfam" id="PF07690">
    <property type="entry name" value="MFS_1"/>
    <property type="match status" value="1"/>
</dbReference>
<evidence type="ECO:0000256" key="4">
    <source>
        <dbReference type="ARBA" id="ARBA00022692"/>
    </source>
</evidence>
<keyword evidence="2" id="KW-0813">Transport</keyword>
<comment type="subcellular location">
    <subcellularLocation>
        <location evidence="1">Cell membrane</location>
        <topology evidence="1">Multi-pass membrane protein</topology>
    </subcellularLocation>
</comment>
<protein>
    <recommendedName>
        <fullName evidence="9">Major facilitator superfamily (MFS) profile domain-containing protein</fullName>
    </recommendedName>
</protein>
<evidence type="ECO:0000313" key="8">
    <source>
        <dbReference type="EMBL" id="SVA70842.1"/>
    </source>
</evidence>
<evidence type="ECO:0000256" key="3">
    <source>
        <dbReference type="ARBA" id="ARBA00022475"/>
    </source>
</evidence>
<feature type="transmembrane region" description="Helical" evidence="7">
    <location>
        <begin position="463"/>
        <end position="485"/>
    </location>
</feature>
<dbReference type="InterPro" id="IPR036259">
    <property type="entry name" value="MFS_trans_sf"/>
</dbReference>
<feature type="transmembrane region" description="Helical" evidence="7">
    <location>
        <begin position="57"/>
        <end position="74"/>
    </location>
</feature>
<evidence type="ECO:0008006" key="9">
    <source>
        <dbReference type="Google" id="ProtNLM"/>
    </source>
</evidence>
<dbReference type="GO" id="GO:0022857">
    <property type="term" value="F:transmembrane transporter activity"/>
    <property type="evidence" value="ECO:0007669"/>
    <property type="project" value="InterPro"/>
</dbReference>
<dbReference type="AlphaFoldDB" id="A0A381Y2B8"/>
<feature type="transmembrane region" description="Helical" evidence="7">
    <location>
        <begin position="152"/>
        <end position="172"/>
    </location>
</feature>
<feature type="transmembrane region" description="Helical" evidence="7">
    <location>
        <begin position="277"/>
        <end position="297"/>
    </location>
</feature>
<evidence type="ECO:0000256" key="1">
    <source>
        <dbReference type="ARBA" id="ARBA00004651"/>
    </source>
</evidence>
<keyword evidence="6 7" id="KW-0472">Membrane</keyword>
<dbReference type="GO" id="GO:0005886">
    <property type="term" value="C:plasma membrane"/>
    <property type="evidence" value="ECO:0007669"/>
    <property type="project" value="UniProtKB-SubCell"/>
</dbReference>
<evidence type="ECO:0000256" key="7">
    <source>
        <dbReference type="SAM" id="Phobius"/>
    </source>
</evidence>
<name>A0A381Y2B8_9ZZZZ</name>
<sequence length="558" mass="60484">MSEEESQRPLANKGFLSLVLTQFLGAGNDYLLKQVLTFGLALGGIWKSALGDGGQSYVAAVLALPFLLFSAVAGQLCDRYSKQLVTVRVKQAEFLIVLTAFGGFYFNNVYLCLLAMFLLGTQSAFFGPAKYGVIPELVDTSKISMANGIINMLTNVAVISATLVAGALYEAYRGPEGVTTPEGMIWLPGVVLLGVAIVGLLAALQMPKLKASAENLKVKWEFFAPHLRTIRRMREGDSPIFTVCLLKSGFGMLAFMFLLILADYTVVLGLPETKVGVYLLGTIGVAIGVGSISAGLISRNGIQPRLIPAGAIGLVVASLLLAWAPSSYVVIHPADTAVAEQGLKGLPKEATVSHYLNRAEDRLKELRPDLKFKREGISLSDRLKRVENGEVGAMVISSSYLDVFENKKVISRKLEDGNSTAEFYVIWKEGENGKVLKDKQEKKVPSGLVATPVEARKADIWRVVGYLFIVGVCAGLYVIPLQALIQKLSPVDSRGQYIGASNAIDAVLEMGGTGLFFLMRQLGVGSQEIFFLTAAIALITVGLFYWRIRAHIHKPEWR</sequence>
<accession>A0A381Y2B8</accession>
<proteinExistence type="predicted"/>
<dbReference type="CDD" id="cd06173">
    <property type="entry name" value="MFS_MefA_like"/>
    <property type="match status" value="1"/>
</dbReference>
<feature type="transmembrane region" description="Helical" evidence="7">
    <location>
        <begin position="240"/>
        <end position="262"/>
    </location>
</feature>
<evidence type="ECO:0000256" key="2">
    <source>
        <dbReference type="ARBA" id="ARBA00022448"/>
    </source>
</evidence>
<feature type="transmembrane region" description="Helical" evidence="7">
    <location>
        <begin position="529"/>
        <end position="548"/>
    </location>
</feature>
<dbReference type="PANTHER" id="PTHR43266">
    <property type="entry name" value="MACROLIDE-EFFLUX PROTEIN"/>
    <property type="match status" value="1"/>
</dbReference>
<evidence type="ECO:0000256" key="6">
    <source>
        <dbReference type="ARBA" id="ARBA00023136"/>
    </source>
</evidence>
<organism evidence="8">
    <name type="scientific">marine metagenome</name>
    <dbReference type="NCBI Taxonomy" id="408172"/>
    <lineage>
        <taxon>unclassified sequences</taxon>
        <taxon>metagenomes</taxon>
        <taxon>ecological metagenomes</taxon>
    </lineage>
</organism>
<keyword evidence="4 7" id="KW-0812">Transmembrane</keyword>
<feature type="transmembrane region" description="Helical" evidence="7">
    <location>
        <begin position="184"/>
        <end position="204"/>
    </location>
</feature>
<evidence type="ECO:0000256" key="5">
    <source>
        <dbReference type="ARBA" id="ARBA00022989"/>
    </source>
</evidence>